<proteinExistence type="predicted"/>
<protein>
    <submittedName>
        <fullName evidence="2">Unannotated protein</fullName>
    </submittedName>
</protein>
<accession>A0A6J6VW17</accession>
<keyword evidence="1" id="KW-1133">Transmembrane helix</keyword>
<evidence type="ECO:0000256" key="1">
    <source>
        <dbReference type="SAM" id="Phobius"/>
    </source>
</evidence>
<reference evidence="2" key="1">
    <citation type="submission" date="2020-05" db="EMBL/GenBank/DDBJ databases">
        <authorList>
            <person name="Chiriac C."/>
            <person name="Salcher M."/>
            <person name="Ghai R."/>
            <person name="Kavagutti S V."/>
        </authorList>
    </citation>
    <scope>NUCLEOTIDE SEQUENCE</scope>
</reference>
<keyword evidence="1" id="KW-0812">Transmembrane</keyword>
<sequence>MKFDKGETTTQVLLGVPVVFSLLLIAIQGAVFFHTANIASVAAAQSAAAGAAVDGGMLPALDKAVRTIAELSGQSYSLPQAVITTNEVVVTVRLRVPRVAPFFSLTVTRVAHEPLERYISEIDR</sequence>
<gene>
    <name evidence="2" type="ORF">UFOPK2928_00403</name>
</gene>
<organism evidence="2">
    <name type="scientific">freshwater metagenome</name>
    <dbReference type="NCBI Taxonomy" id="449393"/>
    <lineage>
        <taxon>unclassified sequences</taxon>
        <taxon>metagenomes</taxon>
        <taxon>ecological metagenomes</taxon>
    </lineage>
</organism>
<name>A0A6J6VW17_9ZZZZ</name>
<keyword evidence="1" id="KW-0472">Membrane</keyword>
<feature type="transmembrane region" description="Helical" evidence="1">
    <location>
        <begin position="12"/>
        <end position="33"/>
    </location>
</feature>
<evidence type="ECO:0000313" key="2">
    <source>
        <dbReference type="EMBL" id="CAB4775245.1"/>
    </source>
</evidence>
<dbReference type="AlphaFoldDB" id="A0A6J6VW17"/>
<dbReference type="EMBL" id="CAEZZY010000028">
    <property type="protein sequence ID" value="CAB4775245.1"/>
    <property type="molecule type" value="Genomic_DNA"/>
</dbReference>